<dbReference type="PATRIC" id="fig|1335616.4.peg.1443"/>
<dbReference type="Proteomes" id="UP000032279">
    <property type="component" value="Unassembled WGS sequence"/>
</dbReference>
<name>A0A0D1A522_9LACO</name>
<proteinExistence type="predicted"/>
<organism evidence="1 2">
    <name type="scientific">Paucilactobacillus wasatchensis</name>
    <dbReference type="NCBI Taxonomy" id="1335616"/>
    <lineage>
        <taxon>Bacteria</taxon>
        <taxon>Bacillati</taxon>
        <taxon>Bacillota</taxon>
        <taxon>Bacilli</taxon>
        <taxon>Lactobacillales</taxon>
        <taxon>Lactobacillaceae</taxon>
        <taxon>Paucilactobacillus</taxon>
    </lineage>
</organism>
<dbReference type="OrthoDB" id="2248079at2"/>
<dbReference type="RefSeq" id="WP_044011163.1">
    <property type="nucleotide sequence ID" value="NZ_AWTT01000037.1"/>
</dbReference>
<evidence type="ECO:0000313" key="2">
    <source>
        <dbReference type="Proteomes" id="UP000032279"/>
    </source>
</evidence>
<dbReference type="AlphaFoldDB" id="A0A0D1A522"/>
<accession>A0A0D1A522</accession>
<dbReference type="EMBL" id="AWTT01000037">
    <property type="protein sequence ID" value="KIS02975.1"/>
    <property type="molecule type" value="Genomic_DNA"/>
</dbReference>
<comment type="caution">
    <text evidence="1">The sequence shown here is derived from an EMBL/GenBank/DDBJ whole genome shotgun (WGS) entry which is preliminary data.</text>
</comment>
<dbReference type="STRING" id="1335616.WDC_1440"/>
<reference evidence="1 2" key="1">
    <citation type="submission" date="2013-08" db="EMBL/GenBank/DDBJ databases">
        <title>Lactobacillus wasatchii sp. WDC04, a late gas producing bacteria isolated from aged chedder cheese.</title>
        <authorList>
            <person name="Oberg C.J."/>
            <person name="Culumber M."/>
            <person name="McMahon D.J."/>
            <person name="Broadbent J.R."/>
            <person name="Oberg T.S."/>
            <person name="Ortaki F."/>
        </authorList>
    </citation>
    <scope>NUCLEOTIDE SEQUENCE [LARGE SCALE GENOMIC DNA]</scope>
    <source>
        <strain evidence="1 2">WDC04</strain>
    </source>
</reference>
<evidence type="ECO:0000313" key="1">
    <source>
        <dbReference type="EMBL" id="KIS02975.1"/>
    </source>
</evidence>
<sequence length="109" mass="12569">MASNSDSIYYVLTHMKAHPEIVATEPVEYTNVITLSIPDTIKIADADIYFPDQKLMVNRLTPDFVAKNGDLLDYFYDFTAQEIPNYHDVWVTTSHIVNKNAYMIELSYE</sequence>
<protein>
    <submittedName>
        <fullName evidence="1">Uncharacterized protein</fullName>
    </submittedName>
</protein>
<gene>
    <name evidence="1" type="ORF">WDC_1440</name>
</gene>
<keyword evidence="2" id="KW-1185">Reference proteome</keyword>